<proteinExistence type="predicted"/>
<organism evidence="1 2">
    <name type="scientific">Mucilaginibacter paludis DSM 18603</name>
    <dbReference type="NCBI Taxonomy" id="714943"/>
    <lineage>
        <taxon>Bacteria</taxon>
        <taxon>Pseudomonadati</taxon>
        <taxon>Bacteroidota</taxon>
        <taxon>Sphingobacteriia</taxon>
        <taxon>Sphingobacteriales</taxon>
        <taxon>Sphingobacteriaceae</taxon>
        <taxon>Mucilaginibacter</taxon>
    </lineage>
</organism>
<dbReference type="HOGENOM" id="CLU_2554556_0_0_10"/>
<dbReference type="RefSeq" id="WP_008509193.1">
    <property type="nucleotide sequence ID" value="NZ_CM001403.1"/>
</dbReference>
<dbReference type="Proteomes" id="UP000002774">
    <property type="component" value="Chromosome"/>
</dbReference>
<evidence type="ECO:0000313" key="1">
    <source>
        <dbReference type="EMBL" id="EHQ28399.1"/>
    </source>
</evidence>
<evidence type="ECO:0000313" key="2">
    <source>
        <dbReference type="Proteomes" id="UP000002774"/>
    </source>
</evidence>
<keyword evidence="2" id="KW-1185">Reference proteome</keyword>
<accession>H1Y6Z2</accession>
<dbReference type="EMBL" id="CM001403">
    <property type="protein sequence ID" value="EHQ28399.1"/>
    <property type="molecule type" value="Genomic_DNA"/>
</dbReference>
<dbReference type="AlphaFoldDB" id="H1Y6Z2"/>
<protein>
    <submittedName>
        <fullName evidence="1">Uncharacterized protein</fullName>
    </submittedName>
</protein>
<reference evidence="1" key="1">
    <citation type="submission" date="2011-09" db="EMBL/GenBank/DDBJ databases">
        <title>The permanent draft genome of Mucilaginibacter paludis DSM 18603.</title>
        <authorList>
            <consortium name="US DOE Joint Genome Institute (JGI-PGF)"/>
            <person name="Lucas S."/>
            <person name="Han J."/>
            <person name="Lapidus A."/>
            <person name="Bruce D."/>
            <person name="Goodwin L."/>
            <person name="Pitluck S."/>
            <person name="Peters L."/>
            <person name="Kyrpides N."/>
            <person name="Mavromatis K."/>
            <person name="Ivanova N."/>
            <person name="Mikhailova N."/>
            <person name="Held B."/>
            <person name="Detter J.C."/>
            <person name="Tapia R."/>
            <person name="Han C."/>
            <person name="Land M."/>
            <person name="Hauser L."/>
            <person name="Markowitz V."/>
            <person name="Cheng J.-F."/>
            <person name="Hugenholtz P."/>
            <person name="Woyke T."/>
            <person name="Wu D."/>
            <person name="Tindall B."/>
            <person name="Brambilla E."/>
            <person name="Klenk H.-P."/>
            <person name="Eisen J.A."/>
        </authorList>
    </citation>
    <scope>NUCLEOTIDE SEQUENCE [LARGE SCALE GENOMIC DNA]</scope>
    <source>
        <strain evidence="1">DSM 18603</strain>
    </source>
</reference>
<name>H1Y6Z2_9SPHI</name>
<sequence>MKNMEVTIGVNEFTLIVELLIAKLELKIRGSRTVDTNGAQSVILNGSEGDFRLLTDRLGTVKFLVDTVTPKISEAISNVKPE</sequence>
<gene>
    <name evidence="1" type="ORF">Mucpa_4309</name>
</gene>